<dbReference type="RefSeq" id="WP_167130598.1">
    <property type="nucleotide sequence ID" value="NZ_JAANCM010000013.1"/>
</dbReference>
<reference evidence="1" key="1">
    <citation type="submission" date="2020-03" db="EMBL/GenBank/DDBJ databases">
        <title>Ferranicluibacter endophyticum gen. nov., sp. nov., a new genus isolated from Rubus ulmifolius Schott. stem.</title>
        <authorList>
            <person name="Roca-Couso R."/>
            <person name="Flores-Felix J.D."/>
            <person name="Igual J.M."/>
            <person name="Rivas R."/>
        </authorList>
    </citation>
    <scope>NUCLEOTIDE SEQUENCE</scope>
    <source>
        <strain evidence="1">CRRU44</strain>
    </source>
</reference>
<dbReference type="Gene3D" id="3.40.50.1010">
    <property type="entry name" value="5'-nuclease"/>
    <property type="match status" value="1"/>
</dbReference>
<evidence type="ECO:0000313" key="1">
    <source>
        <dbReference type="EMBL" id="NHT78254.1"/>
    </source>
</evidence>
<gene>
    <name evidence="1" type="ORF">G8E10_21345</name>
</gene>
<dbReference type="SUPFAM" id="SSF88723">
    <property type="entry name" value="PIN domain-like"/>
    <property type="match status" value="1"/>
</dbReference>
<dbReference type="Proteomes" id="UP001155840">
    <property type="component" value="Unassembled WGS sequence"/>
</dbReference>
<dbReference type="AlphaFoldDB" id="A0AA43ZIF6"/>
<proteinExistence type="predicted"/>
<comment type="caution">
    <text evidence="1">The sequence shown here is derived from an EMBL/GenBank/DDBJ whole genome shotgun (WGS) entry which is preliminary data.</text>
</comment>
<evidence type="ECO:0000313" key="2">
    <source>
        <dbReference type="Proteomes" id="UP001155840"/>
    </source>
</evidence>
<accession>A0AA43ZIF6</accession>
<dbReference type="EMBL" id="JAANCM010000013">
    <property type="protein sequence ID" value="NHT78254.1"/>
    <property type="molecule type" value="Genomic_DNA"/>
</dbReference>
<name>A0AA43ZIF6_9HYPH</name>
<sequence>MIGLDTNMVMRWLALGSITDAEGVKQGEQATAFLEQKIAPVFINHVVLVEVVWLLRQKVKMARPAVSAFIFDMLNRPRIVVQDRDAVIASLRFYELHPGDFSDHLIGEINSRNGCRTTYTFDRAAARSPLFSELSR</sequence>
<dbReference type="InterPro" id="IPR029060">
    <property type="entry name" value="PIN-like_dom_sf"/>
</dbReference>
<keyword evidence="2" id="KW-1185">Reference proteome</keyword>
<protein>
    <submittedName>
        <fullName evidence="1">Type II toxin-antitoxin system VapC family toxin</fullName>
    </submittedName>
</protein>
<organism evidence="1 2">
    <name type="scientific">Ferranicluibacter rubi</name>
    <dbReference type="NCBI Taxonomy" id="2715133"/>
    <lineage>
        <taxon>Bacteria</taxon>
        <taxon>Pseudomonadati</taxon>
        <taxon>Pseudomonadota</taxon>
        <taxon>Alphaproteobacteria</taxon>
        <taxon>Hyphomicrobiales</taxon>
        <taxon>Rhizobiaceae</taxon>
        <taxon>Ferranicluibacter</taxon>
    </lineage>
</organism>